<organism evidence="2 5">
    <name type="scientific">Tatumella citrea</name>
    <name type="common">Pantoea citrea</name>
    <dbReference type="NCBI Taxonomy" id="53336"/>
    <lineage>
        <taxon>Bacteria</taxon>
        <taxon>Pseudomonadati</taxon>
        <taxon>Pseudomonadota</taxon>
        <taxon>Gammaproteobacteria</taxon>
        <taxon>Enterobacterales</taxon>
        <taxon>Erwiniaceae</taxon>
        <taxon>Tatumella</taxon>
    </lineage>
</organism>
<evidence type="ECO:0000313" key="4">
    <source>
        <dbReference type="Proteomes" id="UP000195729"/>
    </source>
</evidence>
<sequence>MTLITAPSDIRTPPKNSRQLLASFLRTRRESLDPQRLGLPRSGRRRTPGLRREEVAMLADVGVTWYTWLEQGREMKPSANVLASVSEALQCTPAETRHLFILAGLPVPETPAQAGCQQAGPASQRLLRSLMPNPAAMQKPNFDILGYNHSFCQLMGVPLDDIDPEDRNCLYLFLTDPRWRSRFSADDEQMLSFFVSYYRAGMAEHGSDPRWQILLERFFSVSACFQRLWHQNYEIRSIENHIKQFIHPALGPITLQQMNWFSAPRDGSRLLVYLPTDDAGEAQLEALSAVPPEPLDGQQLAG</sequence>
<dbReference type="Gene3D" id="3.30.450.180">
    <property type="match status" value="1"/>
</dbReference>
<keyword evidence="4" id="KW-1185">Reference proteome</keyword>
<dbReference type="RefSeq" id="WP_087488087.1">
    <property type="nucleotide sequence ID" value="NZ_CP015579.1"/>
</dbReference>
<name>A0A1Y0LI43_TATCI</name>
<dbReference type="InterPro" id="IPR001387">
    <property type="entry name" value="Cro/C1-type_HTH"/>
</dbReference>
<proteinExistence type="predicted"/>
<dbReference type="PANTHER" id="PTHR35010">
    <property type="entry name" value="BLL4672 PROTEIN-RELATED"/>
    <property type="match status" value="1"/>
</dbReference>
<dbReference type="GO" id="GO:0003677">
    <property type="term" value="F:DNA binding"/>
    <property type="evidence" value="ECO:0007669"/>
    <property type="project" value="InterPro"/>
</dbReference>
<gene>
    <name evidence="2" type="ORF">A7K98_08025</name>
    <name evidence="3" type="ORF">A7K99_08025</name>
</gene>
<dbReference type="EMBL" id="CP015579">
    <property type="protein sequence ID" value="ARU93726.1"/>
    <property type="molecule type" value="Genomic_DNA"/>
</dbReference>
<feature type="domain" description="HTH cro/C1-type" evidence="1">
    <location>
        <begin position="24"/>
        <end position="96"/>
    </location>
</feature>
<protein>
    <submittedName>
        <fullName evidence="2">Transcriptional regulator</fullName>
    </submittedName>
</protein>
<dbReference type="Pfam" id="PF13560">
    <property type="entry name" value="HTH_31"/>
    <property type="match status" value="1"/>
</dbReference>
<evidence type="ECO:0000313" key="5">
    <source>
        <dbReference type="Proteomes" id="UP000195814"/>
    </source>
</evidence>
<dbReference type="SMART" id="SM00530">
    <property type="entry name" value="HTH_XRE"/>
    <property type="match status" value="1"/>
</dbReference>
<dbReference type="PANTHER" id="PTHR35010:SF2">
    <property type="entry name" value="BLL4672 PROTEIN"/>
    <property type="match status" value="1"/>
</dbReference>
<dbReference type="Gene3D" id="1.10.260.40">
    <property type="entry name" value="lambda repressor-like DNA-binding domains"/>
    <property type="match status" value="1"/>
</dbReference>
<dbReference type="Proteomes" id="UP000195729">
    <property type="component" value="Chromosome"/>
</dbReference>
<reference evidence="4 5" key="1">
    <citation type="submission" date="2016-05" db="EMBL/GenBank/DDBJ databases">
        <title>Complete genome sequence of two 2,5-diketo-D-glunonic acid producing strain Tatumella citrea.</title>
        <authorList>
            <person name="Duan C."/>
            <person name="Yang J."/>
            <person name="Yang S."/>
        </authorList>
    </citation>
    <scope>NUCLEOTIDE SEQUENCE [LARGE SCALE GENOMIC DNA]</scope>
    <source>
        <strain evidence="3 4">ATCC 39140</strain>
        <strain evidence="2 5">DSM 13699</strain>
    </source>
</reference>
<accession>A0A1Y0LI43</accession>
<dbReference type="Pfam" id="PF17765">
    <property type="entry name" value="MLTR_LBD"/>
    <property type="match status" value="1"/>
</dbReference>
<dbReference type="EMBL" id="CP015581">
    <property type="protein sequence ID" value="ARU97764.1"/>
    <property type="molecule type" value="Genomic_DNA"/>
</dbReference>
<evidence type="ECO:0000313" key="2">
    <source>
        <dbReference type="EMBL" id="ARU93726.1"/>
    </source>
</evidence>
<evidence type="ECO:0000259" key="1">
    <source>
        <dbReference type="SMART" id="SM00530"/>
    </source>
</evidence>
<evidence type="ECO:0000313" key="3">
    <source>
        <dbReference type="EMBL" id="ARU97764.1"/>
    </source>
</evidence>
<dbReference type="AlphaFoldDB" id="A0A1Y0LI43"/>
<dbReference type="InterPro" id="IPR010982">
    <property type="entry name" value="Lambda_DNA-bd_dom_sf"/>
</dbReference>
<dbReference type="SUPFAM" id="SSF47413">
    <property type="entry name" value="lambda repressor-like DNA-binding domains"/>
    <property type="match status" value="1"/>
</dbReference>
<dbReference type="Proteomes" id="UP000195814">
    <property type="component" value="Chromosome"/>
</dbReference>
<dbReference type="CDD" id="cd00093">
    <property type="entry name" value="HTH_XRE"/>
    <property type="match status" value="1"/>
</dbReference>
<dbReference type="OrthoDB" id="5346389at2"/>
<dbReference type="KEGG" id="tci:A7K98_08025"/>
<dbReference type="InterPro" id="IPR041413">
    <property type="entry name" value="MLTR_LBD"/>
</dbReference>